<evidence type="ECO:0000313" key="1">
    <source>
        <dbReference type="EMBL" id="QHX42881.1"/>
    </source>
</evidence>
<evidence type="ECO:0008006" key="3">
    <source>
        <dbReference type="Google" id="ProtNLM"/>
    </source>
</evidence>
<sequence>MDFDLSGLPEELQSFIRTALQGRRKTLLTAETEIKAALQESINRIRERIGKRGVFTGITQELAGHIAEEKVFFASELERITQEGLTRAAYAGLFVGEQTKRYYKEKGLLKFRLIEKDALREAEIIAESTMRKQRIFKHKEFVLSDRIWDVSDNNYDKIQEIISSGINTDCVEVAKALQQYVKEGSKTFAEKYPNMYERMGGRVPKNLNYEALRLIRNELSEVYWQATIEGFKENPAVKAVKWLLSNNRLPGYHDICDTMAYANDHGLGAGIYPVDAAPGKPHICCLCTLAPVIAKDIERGDVANKPPENWEAIKTRLQNTSAFTNLEELTEAQKEKLKEQRHEAYQRRAEEKRYKKVASKIETKTPEEFAEIIKTAKTQVPQMDAWRVDAHTKEEYNNVKLFASKGGSCVAIKPDGDIISVCKNSNDKGTKGSDLIRYAVDNGGVKLDSYAGNHGFYTKNGFEPVAYVTFNEEYAPPDWKKNVTGYKKEDIVFYKYTGNKTTTDWEKLKKKIKHFDDYDDAMKYRDSFLKKQEG</sequence>
<reference evidence="1 2" key="1">
    <citation type="submission" date="2020-01" db="EMBL/GenBank/DDBJ databases">
        <title>Complete genome sequence of a human oral phylogroup 1 Treponema sp. strain ATCC 700766, originally isolated from periodontitis dental plaque.</title>
        <authorList>
            <person name="Chan Y."/>
            <person name="Huo Y.-B."/>
            <person name="Yu X.-L."/>
            <person name="Zeng H."/>
            <person name="Leung W.-K."/>
            <person name="Watt R.M."/>
        </authorList>
    </citation>
    <scope>NUCLEOTIDE SEQUENCE [LARGE SCALE GENOMIC DNA]</scope>
    <source>
        <strain evidence="1 2">OMZ 804</strain>
    </source>
</reference>
<organism evidence="1 2">
    <name type="scientific">Treponema vincentii</name>
    <dbReference type="NCBI Taxonomy" id="69710"/>
    <lineage>
        <taxon>Bacteria</taxon>
        <taxon>Pseudomonadati</taxon>
        <taxon>Spirochaetota</taxon>
        <taxon>Spirochaetia</taxon>
        <taxon>Spirochaetales</taxon>
        <taxon>Treponemataceae</taxon>
        <taxon>Treponema</taxon>
    </lineage>
</organism>
<dbReference type="RefSeq" id="WP_162663126.1">
    <property type="nucleotide sequence ID" value="NZ_CP048020.1"/>
</dbReference>
<dbReference type="EMBL" id="CP048020">
    <property type="protein sequence ID" value="QHX42881.1"/>
    <property type="molecule type" value="Genomic_DNA"/>
</dbReference>
<accession>A0A6P1XZM0</accession>
<dbReference type="KEGG" id="trz:GWP43_04800"/>
<name>A0A6P1XZM0_9SPIR</name>
<dbReference type="AlphaFoldDB" id="A0A6P1XZM0"/>
<gene>
    <name evidence="1" type="ORF">GWP43_04800</name>
</gene>
<proteinExistence type="predicted"/>
<dbReference type="Proteomes" id="UP000464374">
    <property type="component" value="Chromosome"/>
</dbReference>
<evidence type="ECO:0000313" key="2">
    <source>
        <dbReference type="Proteomes" id="UP000464374"/>
    </source>
</evidence>
<protein>
    <recommendedName>
        <fullName evidence="3">Phage head morphogenesis domain-containing protein</fullName>
    </recommendedName>
</protein>